<evidence type="ECO:0000259" key="5">
    <source>
        <dbReference type="SMART" id="SM00062"/>
    </source>
</evidence>
<keyword evidence="3" id="KW-0813">Transport</keyword>
<gene>
    <name evidence="6" type="ORF">ABH992_002775</name>
</gene>
<comment type="subcellular location">
    <subcellularLocation>
        <location evidence="1">Periplasm</location>
    </subcellularLocation>
</comment>
<reference evidence="6 7" key="1">
    <citation type="submission" date="2024-07" db="EMBL/GenBank/DDBJ databases">
        <title>Genomic Encyclopedia of Type Strains, Phase V (KMG-V): Genome sequencing to study the core and pangenomes of soil and plant-associated prokaryotes.</title>
        <authorList>
            <person name="Whitman W."/>
        </authorList>
    </citation>
    <scope>NUCLEOTIDE SEQUENCE [LARGE SCALE GENOMIC DNA]</scope>
    <source>
        <strain evidence="6 7">USDA 222</strain>
    </source>
</reference>
<dbReference type="Proteomes" id="UP001565474">
    <property type="component" value="Unassembled WGS sequence"/>
</dbReference>
<evidence type="ECO:0000256" key="1">
    <source>
        <dbReference type="ARBA" id="ARBA00004418"/>
    </source>
</evidence>
<accession>A0ABV4GFY7</accession>
<organism evidence="6 7">
    <name type="scientific">Bradyrhizobium yuanmingense</name>
    <dbReference type="NCBI Taxonomy" id="108015"/>
    <lineage>
        <taxon>Bacteria</taxon>
        <taxon>Pseudomonadati</taxon>
        <taxon>Pseudomonadota</taxon>
        <taxon>Alphaproteobacteria</taxon>
        <taxon>Hyphomicrobiales</taxon>
        <taxon>Nitrobacteraceae</taxon>
        <taxon>Bradyrhizobium</taxon>
    </lineage>
</organism>
<feature type="domain" description="Solute-binding protein family 3/N-terminal" evidence="5">
    <location>
        <begin position="111"/>
        <end position="320"/>
    </location>
</feature>
<dbReference type="PANTHER" id="PTHR30024:SF42">
    <property type="entry name" value="ALIPHATIC SULFONATES-BINDING PROTEIN-RELATED"/>
    <property type="match status" value="1"/>
</dbReference>
<evidence type="ECO:0000256" key="4">
    <source>
        <dbReference type="ARBA" id="ARBA00022729"/>
    </source>
</evidence>
<evidence type="ECO:0000313" key="6">
    <source>
        <dbReference type="EMBL" id="MEY9470376.1"/>
    </source>
</evidence>
<dbReference type="InterPro" id="IPR015168">
    <property type="entry name" value="SsuA/THI5"/>
</dbReference>
<dbReference type="InterPro" id="IPR001638">
    <property type="entry name" value="Solute-binding_3/MltF_N"/>
</dbReference>
<dbReference type="SUPFAM" id="SSF53850">
    <property type="entry name" value="Periplasmic binding protein-like II"/>
    <property type="match status" value="1"/>
</dbReference>
<keyword evidence="4" id="KW-0732">Signal</keyword>
<proteinExistence type="inferred from homology"/>
<comment type="caution">
    <text evidence="6">The sequence shown here is derived from an EMBL/GenBank/DDBJ whole genome shotgun (WGS) entry which is preliminary data.</text>
</comment>
<dbReference type="EMBL" id="JBGBZN010000002">
    <property type="protein sequence ID" value="MEY9470376.1"/>
    <property type="molecule type" value="Genomic_DNA"/>
</dbReference>
<evidence type="ECO:0000313" key="7">
    <source>
        <dbReference type="Proteomes" id="UP001565474"/>
    </source>
</evidence>
<dbReference type="PANTHER" id="PTHR30024">
    <property type="entry name" value="ALIPHATIC SULFONATES-BINDING PROTEIN-RELATED"/>
    <property type="match status" value="1"/>
</dbReference>
<keyword evidence="7" id="KW-1185">Reference proteome</keyword>
<name>A0ABV4GFY7_9BRAD</name>
<comment type="similarity">
    <text evidence="2">Belongs to the bacterial solute-binding protein SsuA/TauA family.</text>
</comment>
<dbReference type="Gene3D" id="3.40.190.10">
    <property type="entry name" value="Periplasmic binding protein-like II"/>
    <property type="match status" value="2"/>
</dbReference>
<protein>
    <submittedName>
        <fullName evidence="6">Sulfonate transport system substrate-binding protein</fullName>
    </submittedName>
</protein>
<dbReference type="SMART" id="SM00062">
    <property type="entry name" value="PBPb"/>
    <property type="match status" value="1"/>
</dbReference>
<sequence length="398" mass="43443">MSQTQSNAYIIEIQDRAAGIITRDERGFRFFSSERLFDSLEGRQFRSAREAERAARAVFSERSGRGARNSFPTDPIERTRVMITRRHILATTLLLATALAAPAHAEDKPAEIRIGTQKGGFFPAVRQRQTLENAFKPLGIEVKWIDFQFGPPLLEAINVGSVDFGYVGDSPPIFAQAGGAKIRYVAAVKSEGNTQAIIVPKDSAIKTLADLKGKRVAFGKGSSAHNLLVAALEKADLSWSDITPAPLAPADATAAFIKGSVDAWSIWDPYLALAELKEKARVIAFDKDVHKPNAFYIANTDFVDKYPSLVAKLNTTFASEGVWANEHHEDVAKAQADATGVDIEAVRRFVGRSNFRVVPLDAEIIASQQAVADRFAKLGLIPKPVNVSGIVWKWNPGS</sequence>
<dbReference type="Pfam" id="PF09084">
    <property type="entry name" value="NMT1"/>
    <property type="match status" value="1"/>
</dbReference>
<dbReference type="NCBIfam" id="TIGR01728">
    <property type="entry name" value="SsuA_fam"/>
    <property type="match status" value="1"/>
</dbReference>
<evidence type="ECO:0000256" key="2">
    <source>
        <dbReference type="ARBA" id="ARBA00010742"/>
    </source>
</evidence>
<evidence type="ECO:0000256" key="3">
    <source>
        <dbReference type="ARBA" id="ARBA00022448"/>
    </source>
</evidence>
<dbReference type="InterPro" id="IPR010067">
    <property type="entry name" value="ABC_SsuA_sub-bd"/>
</dbReference>